<evidence type="ECO:0000256" key="10">
    <source>
        <dbReference type="ARBA" id="ARBA00022801"/>
    </source>
</evidence>
<evidence type="ECO:0000256" key="3">
    <source>
        <dbReference type="ARBA" id="ARBA00010541"/>
    </source>
</evidence>
<comment type="subcellular location">
    <subcellularLocation>
        <location evidence="2">Periplasm</location>
    </subcellularLocation>
</comment>
<dbReference type="AlphaFoldDB" id="A0A8J7J113"/>
<dbReference type="PRINTS" id="PR00834">
    <property type="entry name" value="PROTEASES2C"/>
</dbReference>
<organism evidence="18 19">
    <name type="scientific">Geomesophilobacter sediminis</name>
    <dbReference type="NCBI Taxonomy" id="2798584"/>
    <lineage>
        <taxon>Bacteria</taxon>
        <taxon>Pseudomonadati</taxon>
        <taxon>Thermodesulfobacteriota</taxon>
        <taxon>Desulfuromonadia</taxon>
        <taxon>Geobacterales</taxon>
        <taxon>Geobacteraceae</taxon>
        <taxon>Geomesophilobacter</taxon>
    </lineage>
</organism>
<dbReference type="Gene3D" id="2.30.42.10">
    <property type="match status" value="2"/>
</dbReference>
<evidence type="ECO:0000313" key="18">
    <source>
        <dbReference type="EMBL" id="MBJ6726422.1"/>
    </source>
</evidence>
<feature type="domain" description="PDZ" evidence="17">
    <location>
        <begin position="355"/>
        <end position="455"/>
    </location>
</feature>
<dbReference type="EMBL" id="JAEMHM010000014">
    <property type="protein sequence ID" value="MBJ6726422.1"/>
    <property type="molecule type" value="Genomic_DNA"/>
</dbReference>
<evidence type="ECO:0000256" key="15">
    <source>
        <dbReference type="PIRSR" id="PIRSR611782-2"/>
    </source>
</evidence>
<dbReference type="RefSeq" id="WP_199385338.1">
    <property type="nucleotide sequence ID" value="NZ_JAEMHM010000014.1"/>
</dbReference>
<comment type="caution">
    <text evidence="18">The sequence shown here is derived from an EMBL/GenBank/DDBJ whole genome shotgun (WGS) entry which is preliminary data.</text>
</comment>
<keyword evidence="12" id="KW-0346">Stress response</keyword>
<dbReference type="GO" id="GO:0006508">
    <property type="term" value="P:proteolysis"/>
    <property type="evidence" value="ECO:0007669"/>
    <property type="project" value="UniProtKB-KW"/>
</dbReference>
<dbReference type="Gene3D" id="2.40.10.120">
    <property type="match status" value="1"/>
</dbReference>
<dbReference type="SMART" id="SM00228">
    <property type="entry name" value="PDZ"/>
    <property type="match status" value="2"/>
</dbReference>
<keyword evidence="6" id="KW-0645">Protease</keyword>
<proteinExistence type="inferred from homology"/>
<keyword evidence="8" id="KW-0677">Repeat</keyword>
<dbReference type="PROSITE" id="PS50106">
    <property type="entry name" value="PDZ"/>
    <property type="match status" value="2"/>
</dbReference>
<evidence type="ECO:0000256" key="9">
    <source>
        <dbReference type="ARBA" id="ARBA00022764"/>
    </source>
</evidence>
<feature type="domain" description="PDZ" evidence="17">
    <location>
        <begin position="261"/>
        <end position="347"/>
    </location>
</feature>
<dbReference type="Pfam" id="PF13365">
    <property type="entry name" value="Trypsin_2"/>
    <property type="match status" value="1"/>
</dbReference>
<evidence type="ECO:0000256" key="2">
    <source>
        <dbReference type="ARBA" id="ARBA00004418"/>
    </source>
</evidence>
<feature type="signal peptide" evidence="16">
    <location>
        <begin position="1"/>
        <end position="28"/>
    </location>
</feature>
<accession>A0A8J7J113</accession>
<keyword evidence="7 16" id="KW-0732">Signal</keyword>
<dbReference type="InterPro" id="IPR036034">
    <property type="entry name" value="PDZ_sf"/>
</dbReference>
<dbReference type="PANTHER" id="PTHR22939:SF130">
    <property type="entry name" value="PERIPLASMIC SERINE ENDOPROTEASE DEGP-LIKE-RELATED"/>
    <property type="match status" value="1"/>
</dbReference>
<feature type="binding site" evidence="15">
    <location>
        <begin position="213"/>
        <end position="215"/>
    </location>
    <ligand>
        <name>substrate</name>
    </ligand>
</feature>
<keyword evidence="9" id="KW-0574">Periplasm</keyword>
<keyword evidence="10" id="KW-0378">Hydrolase</keyword>
<dbReference type="InterPro" id="IPR011782">
    <property type="entry name" value="Pept_S1C_Do"/>
</dbReference>
<sequence length="465" mass="49791">MKQTAVRLFSTVVGVTLLVSSCFGTAWAKELAPDFVELAKKLKPSVVNISTAKTVKPQTQFRRPFSSPFGNDPFQDFFDRFFDNMQPRQYKQRSLGSGFIIDGGYILTNNHVVAGADEIKIKLADGREFKAEIKGLDEKLDLALLKSDAKEELPTAKLGDSDAIQVGEWVIAIGNPFGLAETVTAGIVSAKGRVIGSGPYDDFIQTDASINPGNSGGPLFNAKGEVIGINTAIIAGGQGIGFAIPVNMAKSIIPQLREKGKVTRGWLGVSIQPVTPDLAKSFGLSSEKGALVSEVLPESPAETAGFKPGDIILEFDGKVIHEMSELPRLVAATDVGKKVTVKILRDGKEENVTAVIDRLKDGGGDEQGEAAQDKLGLTVRELNKELASRFQLKETSGVVVTEVKSDGLAQEAGIAQGDIIKEIDGQKVANLKEYEKAIAAHKKGQIIRFLLKRGDSSLFVAAKLD</sequence>
<dbReference type="InterPro" id="IPR001940">
    <property type="entry name" value="Peptidase_S1C"/>
</dbReference>
<evidence type="ECO:0000256" key="8">
    <source>
        <dbReference type="ARBA" id="ARBA00022737"/>
    </source>
</evidence>
<evidence type="ECO:0000256" key="7">
    <source>
        <dbReference type="ARBA" id="ARBA00022729"/>
    </source>
</evidence>
<reference evidence="18" key="1">
    <citation type="submission" date="2020-12" db="EMBL/GenBank/DDBJ databases">
        <title>Geomonas sp. Red875, isolated from river sediment.</title>
        <authorList>
            <person name="Xu Z."/>
            <person name="Zhang Z."/>
            <person name="Masuda Y."/>
            <person name="Itoh H."/>
            <person name="Senoo K."/>
        </authorList>
    </citation>
    <scope>NUCLEOTIDE SEQUENCE</scope>
    <source>
        <strain evidence="18">Red875</strain>
    </source>
</reference>
<name>A0A8J7J113_9BACT</name>
<dbReference type="InterPro" id="IPR001478">
    <property type="entry name" value="PDZ"/>
</dbReference>
<gene>
    <name evidence="18" type="ORF">JFN93_17060</name>
</gene>
<feature type="active site" description="Charge relay system" evidence="14">
    <location>
        <position position="141"/>
    </location>
</feature>
<evidence type="ECO:0000256" key="13">
    <source>
        <dbReference type="ARBA" id="ARBA00032850"/>
    </source>
</evidence>
<feature type="binding site" evidence="15">
    <location>
        <position position="111"/>
    </location>
    <ligand>
        <name>substrate</name>
    </ligand>
</feature>
<comment type="catalytic activity">
    <reaction evidence="1">
        <text>Acts on substrates that are at least partially unfolded. The cleavage site P1 residue is normally between a pair of hydrophobic residues, such as Val-|-Val.</text>
        <dbReference type="EC" id="3.4.21.107"/>
    </reaction>
</comment>
<evidence type="ECO:0000259" key="17">
    <source>
        <dbReference type="PROSITE" id="PS50106"/>
    </source>
</evidence>
<evidence type="ECO:0000256" key="16">
    <source>
        <dbReference type="SAM" id="SignalP"/>
    </source>
</evidence>
<dbReference type="PANTHER" id="PTHR22939">
    <property type="entry name" value="SERINE PROTEASE FAMILY S1C HTRA-RELATED"/>
    <property type="match status" value="1"/>
</dbReference>
<dbReference type="SUPFAM" id="SSF50156">
    <property type="entry name" value="PDZ domain-like"/>
    <property type="match status" value="2"/>
</dbReference>
<dbReference type="EC" id="3.4.21.107" evidence="4"/>
<dbReference type="Pfam" id="PF13180">
    <property type="entry name" value="PDZ_2"/>
    <property type="match status" value="2"/>
</dbReference>
<dbReference type="PROSITE" id="PS51257">
    <property type="entry name" value="PROKAR_LIPOPROTEIN"/>
    <property type="match status" value="1"/>
</dbReference>
<feature type="active site" description="Charge relay system" evidence="14">
    <location>
        <position position="215"/>
    </location>
</feature>
<dbReference type="CDD" id="cd10839">
    <property type="entry name" value="cpPDZ1_DegP-like"/>
    <property type="match status" value="1"/>
</dbReference>
<dbReference type="Proteomes" id="UP000636888">
    <property type="component" value="Unassembled WGS sequence"/>
</dbReference>
<dbReference type="SUPFAM" id="SSF50494">
    <property type="entry name" value="Trypsin-like serine proteases"/>
    <property type="match status" value="1"/>
</dbReference>
<evidence type="ECO:0000256" key="5">
    <source>
        <dbReference type="ARBA" id="ARBA00013958"/>
    </source>
</evidence>
<feature type="binding site" evidence="15">
    <location>
        <position position="141"/>
    </location>
    <ligand>
        <name>substrate</name>
    </ligand>
</feature>
<comment type="similarity">
    <text evidence="3">Belongs to the peptidase S1C family.</text>
</comment>
<dbReference type="FunFam" id="2.30.42.10:FF:000037">
    <property type="entry name" value="Periplasmic serine endoprotease DegP-like"/>
    <property type="match status" value="1"/>
</dbReference>
<dbReference type="InterPro" id="IPR009003">
    <property type="entry name" value="Peptidase_S1_PA"/>
</dbReference>
<dbReference type="NCBIfam" id="TIGR02037">
    <property type="entry name" value="degP_htrA_DO"/>
    <property type="match status" value="1"/>
</dbReference>
<feature type="active site" description="Charge relay system" evidence="14">
    <location>
        <position position="111"/>
    </location>
</feature>
<feature type="chain" id="PRO_5039519724" description="Probable periplasmic serine endoprotease DegP-like" evidence="16">
    <location>
        <begin position="29"/>
        <end position="465"/>
    </location>
</feature>
<keyword evidence="11" id="KW-0720">Serine protease</keyword>
<evidence type="ECO:0000256" key="12">
    <source>
        <dbReference type="ARBA" id="ARBA00023016"/>
    </source>
</evidence>
<evidence type="ECO:0000256" key="11">
    <source>
        <dbReference type="ARBA" id="ARBA00022825"/>
    </source>
</evidence>
<feature type="binding site" evidence="15">
    <location>
        <begin position="231"/>
        <end position="235"/>
    </location>
    <ligand>
        <name>substrate</name>
    </ligand>
</feature>
<protein>
    <recommendedName>
        <fullName evidence="5">Probable periplasmic serine endoprotease DegP-like</fullName>
        <ecNumber evidence="4">3.4.21.107</ecNumber>
    </recommendedName>
    <alternativeName>
        <fullName evidence="13">Protease Do</fullName>
    </alternativeName>
</protein>
<evidence type="ECO:0000256" key="4">
    <source>
        <dbReference type="ARBA" id="ARBA00013035"/>
    </source>
</evidence>
<evidence type="ECO:0000256" key="1">
    <source>
        <dbReference type="ARBA" id="ARBA00001772"/>
    </source>
</evidence>
<evidence type="ECO:0000256" key="14">
    <source>
        <dbReference type="PIRSR" id="PIRSR611782-1"/>
    </source>
</evidence>
<evidence type="ECO:0000256" key="6">
    <source>
        <dbReference type="ARBA" id="ARBA00022670"/>
    </source>
</evidence>
<evidence type="ECO:0000313" key="19">
    <source>
        <dbReference type="Proteomes" id="UP000636888"/>
    </source>
</evidence>
<dbReference type="GO" id="GO:0004252">
    <property type="term" value="F:serine-type endopeptidase activity"/>
    <property type="evidence" value="ECO:0007669"/>
    <property type="project" value="InterPro"/>
</dbReference>
<keyword evidence="19" id="KW-1185">Reference proteome</keyword>